<evidence type="ECO:0000313" key="8">
    <source>
        <dbReference type="Proteomes" id="UP000554144"/>
    </source>
</evidence>
<reference evidence="7 8" key="1">
    <citation type="submission" date="2020-07" db="EMBL/GenBank/DDBJ databases">
        <title>Taxonomic revisions and descriptions of new bacterial species based on genomic comparisons in the high-G+C-content subgroup of the family Alcaligenaceae.</title>
        <authorList>
            <person name="Szabo A."/>
            <person name="Felfoldi T."/>
        </authorList>
    </citation>
    <scope>NUCLEOTIDE SEQUENCE [LARGE SCALE GENOMIC DNA]</scope>
    <source>
        <strain evidence="7 8">DSM 25667</strain>
    </source>
</reference>
<dbReference type="Proteomes" id="UP000554144">
    <property type="component" value="Unassembled WGS sequence"/>
</dbReference>
<evidence type="ECO:0000256" key="3">
    <source>
        <dbReference type="ARBA" id="ARBA00023125"/>
    </source>
</evidence>
<dbReference type="Pfam" id="PF13936">
    <property type="entry name" value="HTH_38"/>
    <property type="match status" value="1"/>
</dbReference>
<proteinExistence type="inferred from homology"/>
<feature type="domain" description="HTH IS21-type" evidence="5">
    <location>
        <begin position="5"/>
        <end position="67"/>
    </location>
</feature>
<keyword evidence="8" id="KW-1185">Reference proteome</keyword>
<dbReference type="Gene3D" id="3.30.420.10">
    <property type="entry name" value="Ribonuclease H-like superfamily/Ribonuclease H"/>
    <property type="match status" value="1"/>
</dbReference>
<dbReference type="PROSITE" id="PS50994">
    <property type="entry name" value="INTEGRASE"/>
    <property type="match status" value="1"/>
</dbReference>
<dbReference type="SUPFAM" id="SSF53098">
    <property type="entry name" value="Ribonuclease H-like"/>
    <property type="match status" value="1"/>
</dbReference>
<feature type="domain" description="Integrase catalytic" evidence="6">
    <location>
        <begin position="113"/>
        <end position="294"/>
    </location>
</feature>
<sequence length="337" mass="38502">MLTQEQAVEIKVMARRGVSIREMAKQLGCSRNTIRRYLREAEAQQYRPREARATKLDPFKDYLRGRIEAARPHWIPAAVLLLEIQELGYPGGVTQLKEFLNGYKHREPEPVVRFETPPGKQMQADFTHIRRGRDPLLAFVATLGYSRSSWVRFTTDERADTWFGCLRQAFIYFGGVPQHVLFDNAGAIIIERDAYGDGHHRWHSGLLAVAQEFGFTPRVCQPYRAKTKGKVERFNGYLKGSFCVPLAATLKQAGLRFDATAANAHIGRWLTEVADQRLHGTTRERPAERLQEERLTLLPLPQQHQGILVPAASHRPLPLESFQHPLSVYNELLEVRT</sequence>
<dbReference type="PROSITE" id="PS50531">
    <property type="entry name" value="HTH_IS21"/>
    <property type="match status" value="1"/>
</dbReference>
<comment type="similarity">
    <text evidence="1">Belongs to the transposase IS21/IS408/IS1162 family.</text>
</comment>
<dbReference type="PANTHER" id="PTHR35004:SF6">
    <property type="entry name" value="TRANSPOSASE"/>
    <property type="match status" value="1"/>
</dbReference>
<name>A0A853GW36_9BURK</name>
<dbReference type="GO" id="GO:0006310">
    <property type="term" value="P:DNA recombination"/>
    <property type="evidence" value="ECO:0007669"/>
    <property type="project" value="UniProtKB-KW"/>
</dbReference>
<keyword evidence="4" id="KW-0233">DNA recombination</keyword>
<dbReference type="GO" id="GO:0015074">
    <property type="term" value="P:DNA integration"/>
    <property type="evidence" value="ECO:0007669"/>
    <property type="project" value="InterPro"/>
</dbReference>
<evidence type="ECO:0000256" key="4">
    <source>
        <dbReference type="ARBA" id="ARBA00023172"/>
    </source>
</evidence>
<dbReference type="InterPro" id="IPR025246">
    <property type="entry name" value="IS30-like_HTH"/>
</dbReference>
<gene>
    <name evidence="7" type="ORF">H0A62_01940</name>
</gene>
<comment type="caution">
    <text evidence="7">The sequence shown here is derived from an EMBL/GenBank/DDBJ whole genome shotgun (WGS) entry which is preliminary data.</text>
</comment>
<evidence type="ECO:0000259" key="5">
    <source>
        <dbReference type="PROSITE" id="PS50531"/>
    </source>
</evidence>
<dbReference type="OrthoDB" id="3542865at2"/>
<evidence type="ECO:0000259" key="6">
    <source>
        <dbReference type="PROSITE" id="PS50994"/>
    </source>
</evidence>
<dbReference type="NCBIfam" id="NF033546">
    <property type="entry name" value="transpos_IS21"/>
    <property type="match status" value="1"/>
</dbReference>
<dbReference type="AlphaFoldDB" id="A0A853GW36"/>
<evidence type="ECO:0000313" key="7">
    <source>
        <dbReference type="EMBL" id="NYT84352.1"/>
    </source>
</evidence>
<protein>
    <submittedName>
        <fullName evidence="7">IS21 family transposase</fullName>
    </submittedName>
</protein>
<dbReference type="PANTHER" id="PTHR35004">
    <property type="entry name" value="TRANSPOSASE RV3428C-RELATED"/>
    <property type="match status" value="1"/>
</dbReference>
<dbReference type="InterPro" id="IPR017894">
    <property type="entry name" value="HTH_IS21_transposase_type"/>
</dbReference>
<accession>A0A853GW36</accession>
<dbReference type="InterPro" id="IPR036397">
    <property type="entry name" value="RNaseH_sf"/>
</dbReference>
<dbReference type="InterPro" id="IPR001584">
    <property type="entry name" value="Integrase_cat-core"/>
</dbReference>
<keyword evidence="3" id="KW-0238">DNA-binding</keyword>
<evidence type="ECO:0000256" key="1">
    <source>
        <dbReference type="ARBA" id="ARBA00009277"/>
    </source>
</evidence>
<organism evidence="7 8">
    <name type="scientific">Pollutimonas harenae</name>
    <dbReference type="NCBI Taxonomy" id="657015"/>
    <lineage>
        <taxon>Bacteria</taxon>
        <taxon>Pseudomonadati</taxon>
        <taxon>Pseudomonadota</taxon>
        <taxon>Betaproteobacteria</taxon>
        <taxon>Burkholderiales</taxon>
        <taxon>Alcaligenaceae</taxon>
        <taxon>Pollutimonas</taxon>
    </lineage>
</organism>
<dbReference type="GO" id="GO:0003677">
    <property type="term" value="F:DNA binding"/>
    <property type="evidence" value="ECO:0007669"/>
    <property type="project" value="UniProtKB-KW"/>
</dbReference>
<evidence type="ECO:0000256" key="2">
    <source>
        <dbReference type="ARBA" id="ARBA00022578"/>
    </source>
</evidence>
<dbReference type="Gene3D" id="1.10.10.60">
    <property type="entry name" value="Homeodomain-like"/>
    <property type="match status" value="1"/>
</dbReference>
<dbReference type="GO" id="GO:0032196">
    <property type="term" value="P:transposition"/>
    <property type="evidence" value="ECO:0007669"/>
    <property type="project" value="UniProtKB-KW"/>
</dbReference>
<dbReference type="InterPro" id="IPR012337">
    <property type="entry name" value="RNaseH-like_sf"/>
</dbReference>
<dbReference type="Pfam" id="PF00665">
    <property type="entry name" value="rve"/>
    <property type="match status" value="1"/>
</dbReference>
<dbReference type="EMBL" id="JACCEV010000001">
    <property type="protein sequence ID" value="NYT84352.1"/>
    <property type="molecule type" value="Genomic_DNA"/>
</dbReference>
<dbReference type="RefSeq" id="WP_130038477.1">
    <property type="nucleotide sequence ID" value="NZ_JACCEV010000001.1"/>
</dbReference>
<keyword evidence="2" id="KW-0815">Transposition</keyword>